<dbReference type="InterPro" id="IPR044878">
    <property type="entry name" value="UbiA_sf"/>
</dbReference>
<sequence length="169" mass="19078">MLILQSILTTKLPESRFKYFPHLPPYTDPTTGILSMLPSSWVHYAQLMRLELPGGFYAFYFLYIIGILYAACIAPQTPSPTKLLSLAAIMMPFNILLRGVACSWNDNVDQEFDRQVVRCRHRPVARGAVTTIQAHASYSSPNTQYSATFQRPAHRMCSSPSCFYSSMLS</sequence>
<reference evidence="10" key="2">
    <citation type="journal article" date="2023" name="IMA Fungus">
        <title>Comparative genomic study of the Penicillium genus elucidates a diverse pangenome and 15 lateral gene transfer events.</title>
        <authorList>
            <person name="Petersen C."/>
            <person name="Sorensen T."/>
            <person name="Nielsen M.R."/>
            <person name="Sondergaard T.E."/>
            <person name="Sorensen J.L."/>
            <person name="Fitzpatrick D.A."/>
            <person name="Frisvad J.C."/>
            <person name="Nielsen K.L."/>
        </authorList>
    </citation>
    <scope>NUCLEOTIDE SEQUENCE</scope>
    <source>
        <strain evidence="10">IBT 16125</strain>
    </source>
</reference>
<feature type="transmembrane region" description="Helical" evidence="9">
    <location>
        <begin position="54"/>
        <end position="71"/>
    </location>
</feature>
<keyword evidence="11" id="KW-1185">Reference proteome</keyword>
<evidence type="ECO:0000256" key="8">
    <source>
        <dbReference type="ARBA" id="ARBA00023136"/>
    </source>
</evidence>
<evidence type="ECO:0000256" key="7">
    <source>
        <dbReference type="ARBA" id="ARBA00022989"/>
    </source>
</evidence>
<dbReference type="GO" id="GO:0006744">
    <property type="term" value="P:ubiquinone biosynthetic process"/>
    <property type="evidence" value="ECO:0007669"/>
    <property type="project" value="TreeGrafter"/>
</dbReference>
<dbReference type="InterPro" id="IPR039653">
    <property type="entry name" value="Prenyltransferase"/>
</dbReference>
<comment type="pathway">
    <text evidence="3">Secondary metabolite biosynthesis; terpenoid biosynthesis.</text>
</comment>
<comment type="caution">
    <text evidence="10">The sequence shown here is derived from an EMBL/GenBank/DDBJ whole genome shotgun (WGS) entry which is preliminary data.</text>
</comment>
<dbReference type="AlphaFoldDB" id="A0AAD6G4L2"/>
<evidence type="ECO:0000256" key="6">
    <source>
        <dbReference type="ARBA" id="ARBA00022692"/>
    </source>
</evidence>
<protein>
    <submittedName>
        <fullName evidence="10">UbiA prenyltransferase family-domain-containing protein</fullName>
    </submittedName>
</protein>
<comment type="cofactor">
    <cofactor evidence="1">
        <name>Mg(2+)</name>
        <dbReference type="ChEBI" id="CHEBI:18420"/>
    </cofactor>
</comment>
<dbReference type="GO" id="GO:0008412">
    <property type="term" value="F:4-hydroxybenzoate polyprenyltransferase activity"/>
    <property type="evidence" value="ECO:0007669"/>
    <property type="project" value="TreeGrafter"/>
</dbReference>
<dbReference type="InterPro" id="IPR000537">
    <property type="entry name" value="UbiA_prenyltransferase"/>
</dbReference>
<evidence type="ECO:0000256" key="9">
    <source>
        <dbReference type="SAM" id="Phobius"/>
    </source>
</evidence>
<evidence type="ECO:0000256" key="4">
    <source>
        <dbReference type="ARBA" id="ARBA00005985"/>
    </source>
</evidence>
<keyword evidence="7 9" id="KW-1133">Transmembrane helix</keyword>
<gene>
    <name evidence="10" type="ORF">N7458_001071</name>
</gene>
<organism evidence="10 11">
    <name type="scientific">Penicillium daleae</name>
    <dbReference type="NCBI Taxonomy" id="63821"/>
    <lineage>
        <taxon>Eukaryota</taxon>
        <taxon>Fungi</taxon>
        <taxon>Dikarya</taxon>
        <taxon>Ascomycota</taxon>
        <taxon>Pezizomycotina</taxon>
        <taxon>Eurotiomycetes</taxon>
        <taxon>Eurotiomycetidae</taxon>
        <taxon>Eurotiales</taxon>
        <taxon>Aspergillaceae</taxon>
        <taxon>Penicillium</taxon>
    </lineage>
</organism>
<evidence type="ECO:0000256" key="5">
    <source>
        <dbReference type="ARBA" id="ARBA00022679"/>
    </source>
</evidence>
<reference evidence="10" key="1">
    <citation type="submission" date="2022-12" db="EMBL/GenBank/DDBJ databases">
        <authorList>
            <person name="Petersen C."/>
        </authorList>
    </citation>
    <scope>NUCLEOTIDE SEQUENCE</scope>
    <source>
        <strain evidence="10">IBT 16125</strain>
    </source>
</reference>
<evidence type="ECO:0000313" key="11">
    <source>
        <dbReference type="Proteomes" id="UP001213681"/>
    </source>
</evidence>
<feature type="transmembrane region" description="Helical" evidence="9">
    <location>
        <begin position="83"/>
        <end position="101"/>
    </location>
</feature>
<keyword evidence="8 9" id="KW-0472">Membrane</keyword>
<accession>A0AAD6G4L2</accession>
<proteinExistence type="inferred from homology"/>
<dbReference type="GeneID" id="81594697"/>
<keyword evidence="6 9" id="KW-0812">Transmembrane</keyword>
<comment type="similarity">
    <text evidence="4">Belongs to the UbiA prenyltransferase family.</text>
</comment>
<dbReference type="RefSeq" id="XP_056768561.1">
    <property type="nucleotide sequence ID" value="XM_056904454.1"/>
</dbReference>
<keyword evidence="5" id="KW-0808">Transferase</keyword>
<dbReference type="Pfam" id="PF01040">
    <property type="entry name" value="UbiA"/>
    <property type="match status" value="1"/>
</dbReference>
<evidence type="ECO:0000256" key="2">
    <source>
        <dbReference type="ARBA" id="ARBA00004141"/>
    </source>
</evidence>
<dbReference type="GO" id="GO:0005743">
    <property type="term" value="C:mitochondrial inner membrane"/>
    <property type="evidence" value="ECO:0007669"/>
    <property type="project" value="TreeGrafter"/>
</dbReference>
<evidence type="ECO:0000256" key="3">
    <source>
        <dbReference type="ARBA" id="ARBA00004721"/>
    </source>
</evidence>
<comment type="subcellular location">
    <subcellularLocation>
        <location evidence="2">Membrane</location>
        <topology evidence="2">Multi-pass membrane protein</topology>
    </subcellularLocation>
</comment>
<name>A0AAD6G4L2_9EURO</name>
<dbReference type="PANTHER" id="PTHR11048">
    <property type="entry name" value="PRENYLTRANSFERASES"/>
    <property type="match status" value="1"/>
</dbReference>
<dbReference type="PANTHER" id="PTHR11048:SF39">
    <property type="entry name" value="POLYPRENYL TRANSFERASE AUSN"/>
    <property type="match status" value="1"/>
</dbReference>
<dbReference type="Gene3D" id="1.10.357.140">
    <property type="entry name" value="UbiA prenyltransferase"/>
    <property type="match status" value="1"/>
</dbReference>
<dbReference type="EMBL" id="JAPVEA010000002">
    <property type="protein sequence ID" value="KAJ5459519.1"/>
    <property type="molecule type" value="Genomic_DNA"/>
</dbReference>
<evidence type="ECO:0000313" key="10">
    <source>
        <dbReference type="EMBL" id="KAJ5459519.1"/>
    </source>
</evidence>
<dbReference type="Proteomes" id="UP001213681">
    <property type="component" value="Unassembled WGS sequence"/>
</dbReference>
<evidence type="ECO:0000256" key="1">
    <source>
        <dbReference type="ARBA" id="ARBA00001946"/>
    </source>
</evidence>